<reference evidence="1" key="1">
    <citation type="submission" date="2018-01" db="EMBL/GenBank/DDBJ databases">
        <title>An insight into the sialome of Amazonian anophelines.</title>
        <authorList>
            <person name="Ribeiro J.M."/>
            <person name="Scarpassa V."/>
            <person name="Calvo E."/>
        </authorList>
    </citation>
    <scope>NUCLEOTIDE SEQUENCE</scope>
</reference>
<proteinExistence type="predicted"/>
<dbReference type="EMBL" id="GGFL01010515">
    <property type="protein sequence ID" value="MBW74693.1"/>
    <property type="molecule type" value="Transcribed_RNA"/>
</dbReference>
<name>A0A2M4DAU4_ANODA</name>
<organism evidence="1">
    <name type="scientific">Anopheles darlingi</name>
    <name type="common">Mosquito</name>
    <dbReference type="NCBI Taxonomy" id="43151"/>
    <lineage>
        <taxon>Eukaryota</taxon>
        <taxon>Metazoa</taxon>
        <taxon>Ecdysozoa</taxon>
        <taxon>Arthropoda</taxon>
        <taxon>Hexapoda</taxon>
        <taxon>Insecta</taxon>
        <taxon>Pterygota</taxon>
        <taxon>Neoptera</taxon>
        <taxon>Endopterygota</taxon>
        <taxon>Diptera</taxon>
        <taxon>Nematocera</taxon>
        <taxon>Culicoidea</taxon>
        <taxon>Culicidae</taxon>
        <taxon>Anophelinae</taxon>
        <taxon>Anopheles</taxon>
    </lineage>
</organism>
<evidence type="ECO:0000313" key="1">
    <source>
        <dbReference type="EMBL" id="MBW74693.1"/>
    </source>
</evidence>
<sequence>MNRHFRKYHCWLTRGPKALVAGCWLPLSPAGGAVTVAMSADFAFRCCCCVPVSYYCLARAGMRWLC</sequence>
<accession>A0A2M4DAU4</accession>
<protein>
    <submittedName>
        <fullName evidence="1">Putative secreted protein</fullName>
    </submittedName>
</protein>
<dbReference type="AlphaFoldDB" id="A0A2M4DAU4"/>